<evidence type="ECO:0000256" key="4">
    <source>
        <dbReference type="SAM" id="MobiDB-lite"/>
    </source>
</evidence>
<name>D3B5R3_HETP5</name>
<evidence type="ECO:0000313" key="6">
    <source>
        <dbReference type="Proteomes" id="UP000001396"/>
    </source>
</evidence>
<keyword evidence="2" id="KW-0677">Repeat</keyword>
<comment type="caution">
    <text evidence="5">The sequence shown here is derived from an EMBL/GenBank/DDBJ whole genome shotgun (WGS) entry which is preliminary data.</text>
</comment>
<reference evidence="5 6" key="1">
    <citation type="journal article" date="2011" name="Genome Res.">
        <title>Phylogeny-wide analysis of social amoeba genomes highlights ancient origins for complex intercellular communication.</title>
        <authorList>
            <person name="Heidel A.J."/>
            <person name="Lawal H.M."/>
            <person name="Felder M."/>
            <person name="Schilde C."/>
            <person name="Helps N.R."/>
            <person name="Tunggal B."/>
            <person name="Rivero F."/>
            <person name="John U."/>
            <person name="Schleicher M."/>
            <person name="Eichinger L."/>
            <person name="Platzer M."/>
            <person name="Noegel A.A."/>
            <person name="Schaap P."/>
            <person name="Gloeckner G."/>
        </authorList>
    </citation>
    <scope>NUCLEOTIDE SEQUENCE [LARGE SCALE GENOMIC DNA]</scope>
    <source>
        <strain evidence="6">ATCC 26659 / Pp 5 / PN500</strain>
    </source>
</reference>
<organism evidence="5 6">
    <name type="scientific">Heterostelium pallidum (strain ATCC 26659 / Pp 5 / PN500)</name>
    <name type="common">Cellular slime mold</name>
    <name type="synonym">Polysphondylium pallidum</name>
    <dbReference type="NCBI Taxonomy" id="670386"/>
    <lineage>
        <taxon>Eukaryota</taxon>
        <taxon>Amoebozoa</taxon>
        <taxon>Evosea</taxon>
        <taxon>Eumycetozoa</taxon>
        <taxon>Dictyostelia</taxon>
        <taxon>Acytosteliales</taxon>
        <taxon>Acytosteliaceae</taxon>
        <taxon>Heterostelium</taxon>
    </lineage>
</organism>
<feature type="repeat" description="WD" evidence="3">
    <location>
        <begin position="134"/>
        <end position="169"/>
    </location>
</feature>
<accession>D3B5R3</accession>
<dbReference type="OMA" id="YHEKTDK"/>
<keyword evidence="6" id="KW-1185">Reference proteome</keyword>
<evidence type="ECO:0000256" key="2">
    <source>
        <dbReference type="ARBA" id="ARBA00022737"/>
    </source>
</evidence>
<dbReference type="Proteomes" id="UP000001396">
    <property type="component" value="Unassembled WGS sequence"/>
</dbReference>
<dbReference type="InterPro" id="IPR039328">
    <property type="entry name" value="WDR89"/>
</dbReference>
<dbReference type="STRING" id="670386.D3B5R3"/>
<dbReference type="PANTHER" id="PTHR22889:SF0">
    <property type="entry name" value="WD REPEAT-CONTAINING PROTEIN 89"/>
    <property type="match status" value="1"/>
</dbReference>
<dbReference type="Pfam" id="PF00400">
    <property type="entry name" value="WD40"/>
    <property type="match status" value="2"/>
</dbReference>
<proteinExistence type="predicted"/>
<evidence type="ECO:0000313" key="5">
    <source>
        <dbReference type="EMBL" id="EFA83211.1"/>
    </source>
</evidence>
<sequence length="385" mass="43726">MEYHLQSSVIHSIENEDVCYITQCDSRSSKYIAAVGSNNIVKLYDQTSHSIISVLKGHTDTIHQAKFIDDSTLITCSSDRTIRIFNCDTATQIKCIQQKEEVFSFDISGDIMAVAAGLTVVILDTKTWKQIRCFDCHTGDVTRVMFHPNAPNKLFSCSMDGLINLYDLSIQDDDDAILYVMNGEHSVSTFGFFGASNQLIWSLSTTERLSIWSVEEGTRLREYGDLRTILAEKNNQLEVNYFITCYYDQPSNNLYLFGGDFSGTGLLFQVTDDQVLPIGRLQNGHTELIRTMTWNKDVCINTSHNNNNNKNNNNAYATNKSLTTIPYHFIHLQQKDHIMTTGEDGRLCFWINQTDFKNELQQSPSTRNQSKITKSNTTRSNPYAK</sequence>
<dbReference type="InterPro" id="IPR036322">
    <property type="entry name" value="WD40_repeat_dom_sf"/>
</dbReference>
<dbReference type="SMART" id="SM00320">
    <property type="entry name" value="WD40"/>
    <property type="match status" value="4"/>
</dbReference>
<protein>
    <submittedName>
        <fullName evidence="5">WD40 repeat-containing protein</fullName>
    </submittedName>
</protein>
<dbReference type="PANTHER" id="PTHR22889">
    <property type="entry name" value="WD REPEAT-CONTAINING PROTEIN 89"/>
    <property type="match status" value="1"/>
</dbReference>
<keyword evidence="1 3" id="KW-0853">WD repeat</keyword>
<dbReference type="GeneID" id="31359488"/>
<dbReference type="InParanoid" id="D3B5R3"/>
<dbReference type="FunCoup" id="D3B5R3">
    <property type="interactions" value="219"/>
</dbReference>
<dbReference type="RefSeq" id="XP_020435328.1">
    <property type="nucleotide sequence ID" value="XM_020574914.1"/>
</dbReference>
<dbReference type="Gene3D" id="2.130.10.10">
    <property type="entry name" value="YVTN repeat-like/Quinoprotein amine dehydrogenase"/>
    <property type="match status" value="2"/>
</dbReference>
<evidence type="ECO:0000256" key="3">
    <source>
        <dbReference type="PROSITE-ProRule" id="PRU00221"/>
    </source>
</evidence>
<dbReference type="SUPFAM" id="SSF50978">
    <property type="entry name" value="WD40 repeat-like"/>
    <property type="match status" value="1"/>
</dbReference>
<feature type="repeat" description="WD" evidence="3">
    <location>
        <begin position="55"/>
        <end position="95"/>
    </location>
</feature>
<feature type="region of interest" description="Disordered" evidence="4">
    <location>
        <begin position="360"/>
        <end position="385"/>
    </location>
</feature>
<evidence type="ECO:0000256" key="1">
    <source>
        <dbReference type="ARBA" id="ARBA00022574"/>
    </source>
</evidence>
<dbReference type="PROSITE" id="PS50082">
    <property type="entry name" value="WD_REPEATS_2"/>
    <property type="match status" value="2"/>
</dbReference>
<dbReference type="EMBL" id="ADBJ01000017">
    <property type="protein sequence ID" value="EFA83211.1"/>
    <property type="molecule type" value="Genomic_DNA"/>
</dbReference>
<gene>
    <name evidence="5" type="primary">wdr89</name>
    <name evidence="5" type="ORF">PPL_04001</name>
</gene>
<dbReference type="InterPro" id="IPR001680">
    <property type="entry name" value="WD40_rpt"/>
</dbReference>
<dbReference type="InterPro" id="IPR015943">
    <property type="entry name" value="WD40/YVTN_repeat-like_dom_sf"/>
</dbReference>
<dbReference type="AlphaFoldDB" id="D3B5R3"/>